<organism evidence="1 2">
    <name type="scientific">Nepenthes gracilis</name>
    <name type="common">Slender pitcher plant</name>
    <dbReference type="NCBI Taxonomy" id="150966"/>
    <lineage>
        <taxon>Eukaryota</taxon>
        <taxon>Viridiplantae</taxon>
        <taxon>Streptophyta</taxon>
        <taxon>Embryophyta</taxon>
        <taxon>Tracheophyta</taxon>
        <taxon>Spermatophyta</taxon>
        <taxon>Magnoliopsida</taxon>
        <taxon>eudicotyledons</taxon>
        <taxon>Gunneridae</taxon>
        <taxon>Pentapetalae</taxon>
        <taxon>Caryophyllales</taxon>
        <taxon>Nepenthaceae</taxon>
        <taxon>Nepenthes</taxon>
    </lineage>
</organism>
<keyword evidence="2" id="KW-1185">Reference proteome</keyword>
<evidence type="ECO:0000313" key="1">
    <source>
        <dbReference type="EMBL" id="GMH29899.1"/>
    </source>
</evidence>
<gene>
    <name evidence="1" type="ORF">Nepgr_031742</name>
</gene>
<sequence>MVQICSSLAALLSPHFFGEGYGFGFMCWQIICDSAVPVVRWLAVAGMRDVPGGNWVQSIRASCGLRGFGVKLILSLFMFERMQIADGGGSTMLLLNLIGFGSGWGDLSQWWLWLICLAGL</sequence>
<protein>
    <submittedName>
        <fullName evidence="1">Uncharacterized protein</fullName>
    </submittedName>
</protein>
<dbReference type="EMBL" id="BSYO01000037">
    <property type="protein sequence ID" value="GMH29899.1"/>
    <property type="molecule type" value="Genomic_DNA"/>
</dbReference>
<name>A0AAD3TIU8_NEPGR</name>
<reference evidence="1" key="1">
    <citation type="submission" date="2023-05" db="EMBL/GenBank/DDBJ databases">
        <title>Nepenthes gracilis genome sequencing.</title>
        <authorList>
            <person name="Fukushima K."/>
        </authorList>
    </citation>
    <scope>NUCLEOTIDE SEQUENCE</scope>
    <source>
        <strain evidence="1">SING2019-196</strain>
    </source>
</reference>
<proteinExistence type="predicted"/>
<dbReference type="Proteomes" id="UP001279734">
    <property type="component" value="Unassembled WGS sequence"/>
</dbReference>
<evidence type="ECO:0000313" key="2">
    <source>
        <dbReference type="Proteomes" id="UP001279734"/>
    </source>
</evidence>
<accession>A0AAD3TIU8</accession>
<comment type="caution">
    <text evidence="1">The sequence shown here is derived from an EMBL/GenBank/DDBJ whole genome shotgun (WGS) entry which is preliminary data.</text>
</comment>
<dbReference type="AlphaFoldDB" id="A0AAD3TIU8"/>